<proteinExistence type="predicted"/>
<dbReference type="SUPFAM" id="SSF140591">
    <property type="entry name" value="Type III secretion system domain"/>
    <property type="match status" value="2"/>
</dbReference>
<dbReference type="Pfam" id="PF07201">
    <property type="entry name" value="HrpJ"/>
    <property type="match status" value="1"/>
</dbReference>
<dbReference type="HOGENOM" id="CLU_043029_1_0_7"/>
<dbReference type="NCBIfam" id="TIGR02511">
    <property type="entry name" value="type_III_tyeA"/>
    <property type="match status" value="1"/>
</dbReference>
<feature type="domain" description="Type III secretion system effector delivery regulator TyeA" evidence="3">
    <location>
        <begin position="291"/>
        <end position="369"/>
    </location>
</feature>
<dbReference type="NCBIfam" id="TIGR02568">
    <property type="entry name" value="LcrE"/>
    <property type="match status" value="1"/>
</dbReference>
<dbReference type="GO" id="GO:0019867">
    <property type="term" value="C:outer membrane"/>
    <property type="evidence" value="ECO:0007669"/>
    <property type="project" value="InterPro"/>
</dbReference>
<dbReference type="Gene3D" id="1.20.1280.80">
    <property type="match status" value="1"/>
</dbReference>
<reference evidence="4" key="1">
    <citation type="submission" date="2008-10" db="EMBL/GenBank/DDBJ databases">
        <title>Complete sequence of Desulfovibrio vulgaris str. 'Miyazaki F'.</title>
        <authorList>
            <person name="Lucas S."/>
            <person name="Copeland A."/>
            <person name="Lapidus A."/>
            <person name="Glavina del Rio T."/>
            <person name="Dalin E."/>
            <person name="Tice H."/>
            <person name="Bruce D."/>
            <person name="Goodwin L."/>
            <person name="Pitluck S."/>
            <person name="Sims D."/>
            <person name="Brettin T."/>
            <person name="Detter J.C."/>
            <person name="Han C."/>
            <person name="Larimer F."/>
            <person name="Land M."/>
            <person name="Hauser L."/>
            <person name="Kyrpides N."/>
            <person name="Mikhailova N."/>
            <person name="Hazen T.C."/>
            <person name="Richardson P."/>
        </authorList>
    </citation>
    <scope>NUCLEOTIDE SEQUENCE</scope>
    <source>
        <strain evidence="4">Miyazaki F</strain>
    </source>
</reference>
<sequence length="379" mass="40965">MSFDFRVNAQATSTTVGGARGDRQAADPATGSLLGRTATVAESPMSLLADAAEELTFGADTTDDFELSERKERQSTEDALAERVQLYKELMHQAGKGEALDRMKDGLRAKQGKEDALREALSHFPDPSDAWAALSDALREFEGDPDVAPGTIDGIRAAIAELEATQGPAIRAGVQGALASAGFDALGGSDELRDLYRDTVCGFSSVEQVFAHLTERYGEASFDTAVDFLYRALGNDLASDAPSMESTHLESVNTSLGQLRLLHSAHALCADVMSRWERVHGVSDCPLTSRALLEQMVTLRSENFLGAMHIERIAAQAKAPDIEHEVLFLQEMLRMARSVPPQLFNGVQGRMKLLDAVQEAVDKAIEREDAWLAAQDGGQ</sequence>
<dbReference type="GO" id="GO:0030254">
    <property type="term" value="P:protein secretion by the type III secretion system"/>
    <property type="evidence" value="ECO:0007669"/>
    <property type="project" value="InterPro"/>
</dbReference>
<dbReference type="GO" id="GO:0050709">
    <property type="term" value="P:negative regulation of protein secretion"/>
    <property type="evidence" value="ECO:0007669"/>
    <property type="project" value="InterPro"/>
</dbReference>
<feature type="region of interest" description="Disordered" evidence="1">
    <location>
        <begin position="1"/>
        <end position="30"/>
    </location>
</feature>
<dbReference type="GO" id="GO:0009986">
    <property type="term" value="C:cell surface"/>
    <property type="evidence" value="ECO:0007669"/>
    <property type="project" value="InterPro"/>
</dbReference>
<accession>B8DMS0</accession>
<dbReference type="InterPro" id="IPR038347">
    <property type="entry name" value="TyeA_sf"/>
</dbReference>
<name>B8DMS0_NITV9</name>
<dbReference type="InterPro" id="IPR010812">
    <property type="entry name" value="HrpJ-like"/>
</dbReference>
<dbReference type="STRING" id="883.DvMF_2419"/>
<dbReference type="InterPro" id="IPR013401">
    <property type="entry name" value="T3SS_LcrE"/>
</dbReference>
<dbReference type="Pfam" id="PF09059">
    <property type="entry name" value="TyeA"/>
    <property type="match status" value="1"/>
</dbReference>
<organism evidence="4">
    <name type="scientific">Nitratidesulfovibrio vulgaris (strain DSM 19637 / Miyazaki F)</name>
    <name type="common">Desulfovibrio vulgaris</name>
    <dbReference type="NCBI Taxonomy" id="883"/>
    <lineage>
        <taxon>Bacteria</taxon>
        <taxon>Pseudomonadati</taxon>
        <taxon>Thermodesulfobacteriota</taxon>
        <taxon>Desulfovibrionia</taxon>
        <taxon>Desulfovibrionales</taxon>
        <taxon>Desulfovibrionaceae</taxon>
        <taxon>Nitratidesulfovibrio</taxon>
    </lineage>
</organism>
<dbReference type="OrthoDB" id="5453784at2"/>
<evidence type="ECO:0000259" key="3">
    <source>
        <dbReference type="Pfam" id="PF09059"/>
    </source>
</evidence>
<dbReference type="EMBL" id="CP001197">
    <property type="protein sequence ID" value="ACL09360.1"/>
    <property type="molecule type" value="Genomic_DNA"/>
</dbReference>
<protein>
    <submittedName>
        <fullName evidence="4">Type III secretion regulator YopN/LcrE/InvE/MxiC</fullName>
    </submittedName>
</protein>
<evidence type="ECO:0000259" key="2">
    <source>
        <dbReference type="Pfam" id="PF07201"/>
    </source>
</evidence>
<evidence type="ECO:0000313" key="4">
    <source>
        <dbReference type="EMBL" id="ACL09360.1"/>
    </source>
</evidence>
<dbReference type="InterPro" id="IPR015144">
    <property type="entry name" value="T3SS_TyeA"/>
</dbReference>
<gene>
    <name evidence="4" type="ordered locus">DvMF_2419</name>
</gene>
<feature type="domain" description="Hypersensitivity response secretion-like HrpJ" evidence="2">
    <location>
        <begin position="64"/>
        <end position="217"/>
    </location>
</feature>
<evidence type="ECO:0000256" key="1">
    <source>
        <dbReference type="SAM" id="MobiDB-lite"/>
    </source>
</evidence>
<dbReference type="KEGG" id="dvm:DvMF_2419"/>
<dbReference type="Gene3D" id="1.10.150.630">
    <property type="match status" value="1"/>
</dbReference>
<dbReference type="InterPro" id="IPR013351">
    <property type="entry name" value="T3SS_TyeA-rel"/>
</dbReference>
<dbReference type="eggNOG" id="ENOG5032VH1">
    <property type="taxonomic scope" value="Bacteria"/>
</dbReference>
<dbReference type="AlphaFoldDB" id="B8DMS0"/>